<protein>
    <submittedName>
        <fullName evidence="1">Uncharacterized protein</fullName>
    </submittedName>
</protein>
<accession>A0A653BLA5</accession>
<reference evidence="1 2" key="1">
    <citation type="submission" date="2019-01" db="EMBL/GenBank/DDBJ databases">
        <authorList>
            <person name="Sayadi A."/>
        </authorList>
    </citation>
    <scope>NUCLEOTIDE SEQUENCE [LARGE SCALE GENOMIC DNA]</scope>
</reference>
<gene>
    <name evidence="1" type="ORF">CALMAC_LOCUS2009</name>
</gene>
<dbReference type="Proteomes" id="UP000410492">
    <property type="component" value="Unassembled WGS sequence"/>
</dbReference>
<sequence>MSKCPNVEMLKWQIHMSNVKPYVKCQNLSQCQNVRLCYMPNVKMSRQVKL</sequence>
<keyword evidence="2" id="KW-1185">Reference proteome</keyword>
<name>A0A653BLA5_CALMS</name>
<proteinExistence type="predicted"/>
<evidence type="ECO:0000313" key="1">
    <source>
        <dbReference type="EMBL" id="VEN36377.1"/>
    </source>
</evidence>
<organism evidence="1 2">
    <name type="scientific">Callosobruchus maculatus</name>
    <name type="common">Southern cowpea weevil</name>
    <name type="synonym">Pulse bruchid</name>
    <dbReference type="NCBI Taxonomy" id="64391"/>
    <lineage>
        <taxon>Eukaryota</taxon>
        <taxon>Metazoa</taxon>
        <taxon>Ecdysozoa</taxon>
        <taxon>Arthropoda</taxon>
        <taxon>Hexapoda</taxon>
        <taxon>Insecta</taxon>
        <taxon>Pterygota</taxon>
        <taxon>Neoptera</taxon>
        <taxon>Endopterygota</taxon>
        <taxon>Coleoptera</taxon>
        <taxon>Polyphaga</taxon>
        <taxon>Cucujiformia</taxon>
        <taxon>Chrysomeloidea</taxon>
        <taxon>Chrysomelidae</taxon>
        <taxon>Bruchinae</taxon>
        <taxon>Bruchini</taxon>
        <taxon>Callosobruchus</taxon>
    </lineage>
</organism>
<dbReference type="AlphaFoldDB" id="A0A653BLA5"/>
<dbReference type="EMBL" id="CAACVG010002346">
    <property type="protein sequence ID" value="VEN36377.1"/>
    <property type="molecule type" value="Genomic_DNA"/>
</dbReference>
<feature type="non-terminal residue" evidence="1">
    <location>
        <position position="50"/>
    </location>
</feature>
<evidence type="ECO:0000313" key="2">
    <source>
        <dbReference type="Proteomes" id="UP000410492"/>
    </source>
</evidence>